<sequence length="194" mass="20500">MFDVHTALDGASFDGAIRVAELTGQGMIALRGDLGDATLRDAVSALTGHDIPAPLHAAWSGEVTTVWMSPDELLILLSYADAAGAARDLQGKLAGIHALVHDMSDARSLFRLTGPALRDTLAKLTPADVSPAGLPVGMARRTRLAQVPGAFFLRDAQTADLVCFRSVARYVFDLLKTAADPAGRVGYFEGFPEP</sequence>
<dbReference type="AlphaFoldDB" id="A0A1M6AH49"/>
<name>A0A1M6AH49_9RHOB</name>
<reference evidence="1 2" key="1">
    <citation type="submission" date="2016-11" db="EMBL/GenBank/DDBJ databases">
        <authorList>
            <person name="Jaros S."/>
            <person name="Januszkiewicz K."/>
            <person name="Wedrychowicz H."/>
        </authorList>
    </citation>
    <scope>NUCLEOTIDE SEQUENCE [LARGE SCALE GENOMIC DNA]</scope>
    <source>
        <strain evidence="1 2">DSM 26892</strain>
    </source>
</reference>
<dbReference type="Pfam" id="PF04268">
    <property type="entry name" value="SoxG"/>
    <property type="match status" value="1"/>
</dbReference>
<gene>
    <name evidence="1" type="ORF">SAMN04488012_101116</name>
</gene>
<dbReference type="RefSeq" id="WP_073125501.1">
    <property type="nucleotide sequence ID" value="NZ_FQZA01000001.1"/>
</dbReference>
<proteinExistence type="predicted"/>
<evidence type="ECO:0000313" key="1">
    <source>
        <dbReference type="EMBL" id="SHI35543.1"/>
    </source>
</evidence>
<dbReference type="EMBL" id="FQZA01000001">
    <property type="protein sequence ID" value="SHI35543.1"/>
    <property type="molecule type" value="Genomic_DNA"/>
</dbReference>
<dbReference type="Gene3D" id="3.30.70.1520">
    <property type="entry name" value="Heterotetrameric sarcosine oxidase"/>
    <property type="match status" value="1"/>
</dbReference>
<dbReference type="Gene3D" id="3.30.1360.120">
    <property type="entry name" value="Probable tRNA modification gtpase trme, domain 1"/>
    <property type="match status" value="1"/>
</dbReference>
<dbReference type="InterPro" id="IPR027266">
    <property type="entry name" value="TrmE/GcvT-like"/>
</dbReference>
<accession>A0A1M6AH49</accession>
<dbReference type="STRING" id="313368.SAMN04488012_101116"/>
<dbReference type="InterPro" id="IPR007375">
    <property type="entry name" value="SoxG"/>
</dbReference>
<dbReference type="Proteomes" id="UP000184040">
    <property type="component" value="Unassembled WGS sequence"/>
</dbReference>
<organism evidence="1 2">
    <name type="scientific">Palleronia salina</name>
    <dbReference type="NCBI Taxonomy" id="313368"/>
    <lineage>
        <taxon>Bacteria</taxon>
        <taxon>Pseudomonadati</taxon>
        <taxon>Pseudomonadota</taxon>
        <taxon>Alphaproteobacteria</taxon>
        <taxon>Rhodobacterales</taxon>
        <taxon>Roseobacteraceae</taxon>
        <taxon>Palleronia</taxon>
    </lineage>
</organism>
<keyword evidence="2" id="KW-1185">Reference proteome</keyword>
<protein>
    <submittedName>
        <fullName evidence="1">Sarcosine oxidase subunit gamma</fullName>
    </submittedName>
</protein>
<dbReference type="SUPFAM" id="SSF103025">
    <property type="entry name" value="Folate-binding domain"/>
    <property type="match status" value="1"/>
</dbReference>
<evidence type="ECO:0000313" key="2">
    <source>
        <dbReference type="Proteomes" id="UP000184040"/>
    </source>
</evidence>